<comment type="pathway">
    <text evidence="1">Nucleotide-sugar biosynthesis; UDP-N-acetyl-alpha-D-glucosamine biosynthesis; N-acetyl-alpha-D-glucosamine 1-phosphate from alpha-D-glucosamine 6-phosphate (route II): step 2/2.</text>
</comment>
<evidence type="ECO:0000256" key="5">
    <source>
        <dbReference type="ARBA" id="ARBA00013414"/>
    </source>
</evidence>
<accession>A0A2V2N6F9</accession>
<evidence type="ECO:0000259" key="13">
    <source>
        <dbReference type="Pfam" id="PF25087"/>
    </source>
</evidence>
<name>A0A2V2N6F9_9EURY</name>
<dbReference type="EMBL" id="QGMZ01000008">
    <property type="protein sequence ID" value="PWR75674.1"/>
    <property type="molecule type" value="Genomic_DNA"/>
</dbReference>
<proteinExistence type="predicted"/>
<comment type="catalytic activity">
    <reaction evidence="11">
        <text>N-acetyl-alpha-D-glucosamine 1-phosphate + UTP + H(+) = UDP-N-acetyl-alpha-D-glucosamine + diphosphate</text>
        <dbReference type="Rhea" id="RHEA:13509"/>
        <dbReference type="ChEBI" id="CHEBI:15378"/>
        <dbReference type="ChEBI" id="CHEBI:33019"/>
        <dbReference type="ChEBI" id="CHEBI:46398"/>
        <dbReference type="ChEBI" id="CHEBI:57705"/>
        <dbReference type="ChEBI" id="CHEBI:57776"/>
        <dbReference type="EC" id="2.7.7.23"/>
    </reaction>
</comment>
<dbReference type="Gene3D" id="2.160.10.10">
    <property type="entry name" value="Hexapeptide repeat proteins"/>
    <property type="match status" value="1"/>
</dbReference>
<dbReference type="GeneID" id="97609439"/>
<organism evidence="14 15">
    <name type="scientific">Methanospirillum stamsii</name>
    <dbReference type="NCBI Taxonomy" id="1277351"/>
    <lineage>
        <taxon>Archaea</taxon>
        <taxon>Methanobacteriati</taxon>
        <taxon>Methanobacteriota</taxon>
        <taxon>Stenosarchaea group</taxon>
        <taxon>Methanomicrobia</taxon>
        <taxon>Methanomicrobiales</taxon>
        <taxon>Methanospirillaceae</taxon>
        <taxon>Methanospirillum</taxon>
    </lineage>
</organism>
<dbReference type="EC" id="2.7.7.23" evidence="4"/>
<dbReference type="InterPro" id="IPR056729">
    <property type="entry name" value="GMPPB_C"/>
</dbReference>
<evidence type="ECO:0000256" key="11">
    <source>
        <dbReference type="ARBA" id="ARBA00048493"/>
    </source>
</evidence>
<comment type="catalytic activity">
    <reaction evidence="10">
        <text>alpha-D-glucosamine 1-phosphate + acetyl-CoA = N-acetyl-alpha-D-glucosamine 1-phosphate + CoA + H(+)</text>
        <dbReference type="Rhea" id="RHEA:13725"/>
        <dbReference type="ChEBI" id="CHEBI:15378"/>
        <dbReference type="ChEBI" id="CHEBI:57287"/>
        <dbReference type="ChEBI" id="CHEBI:57288"/>
        <dbReference type="ChEBI" id="CHEBI:57776"/>
        <dbReference type="ChEBI" id="CHEBI:58516"/>
        <dbReference type="EC" id="2.3.1.157"/>
    </reaction>
</comment>
<evidence type="ECO:0000313" key="15">
    <source>
        <dbReference type="Proteomes" id="UP000245934"/>
    </source>
</evidence>
<reference evidence="14 15" key="1">
    <citation type="submission" date="2018-05" db="EMBL/GenBank/DDBJ databases">
        <title>Draft genome of Methanospirillum stamsii Pt1.</title>
        <authorList>
            <person name="Dueholm M.S."/>
            <person name="Nielsen P.H."/>
            <person name="Bakmann L.F."/>
            <person name="Otzen D.E."/>
        </authorList>
    </citation>
    <scope>NUCLEOTIDE SEQUENCE [LARGE SCALE GENOMIC DNA]</scope>
    <source>
        <strain evidence="14 15">Pt1</strain>
    </source>
</reference>
<dbReference type="CDD" id="cd04181">
    <property type="entry name" value="NTP_transferase"/>
    <property type="match status" value="1"/>
</dbReference>
<evidence type="ECO:0000256" key="6">
    <source>
        <dbReference type="ARBA" id="ARBA00022679"/>
    </source>
</evidence>
<comment type="caution">
    <text evidence="14">The sequence shown here is derived from an EMBL/GenBank/DDBJ whole genome shotgun (WGS) entry which is preliminary data.</text>
</comment>
<dbReference type="RefSeq" id="WP_109939739.1">
    <property type="nucleotide sequence ID" value="NZ_CP176366.1"/>
</dbReference>
<keyword evidence="8" id="KW-0511">Multifunctional enzyme</keyword>
<dbReference type="PANTHER" id="PTHR43584">
    <property type="entry name" value="NUCLEOTIDYL TRANSFERASE"/>
    <property type="match status" value="1"/>
</dbReference>
<evidence type="ECO:0000256" key="8">
    <source>
        <dbReference type="ARBA" id="ARBA00023268"/>
    </source>
</evidence>
<evidence type="ECO:0000256" key="3">
    <source>
        <dbReference type="ARBA" id="ARBA00012225"/>
    </source>
</evidence>
<dbReference type="InterPro" id="IPR011004">
    <property type="entry name" value="Trimer_LpxA-like_sf"/>
</dbReference>
<dbReference type="InterPro" id="IPR005835">
    <property type="entry name" value="NTP_transferase_dom"/>
</dbReference>
<sequence>MSLQAVILAAGEGIRLRPLTQNRPKALIPVANKPILEHTINSLVKAGIRDIIVVVGFRKEQVMRDLARLSFPVMIVQQPEQMGTAHALLCARNMIKGDALVIPGDNFIDAESIREIVKTKNSLLYATHRQPSNFGVVTIEGEFVTGITEKPEHATRMTVSCGVYYLSSDLISRISHNSLTEVIEEEIHQGTKIAAVRAHSWQDAIYPWDLLMMNGRLLSSIVPQKSGNISASATIRGKVIIGKGTKIHPGTVISGPVIIGEDCNIGPHAVIESGCSIGSRVVVEPFTVIKKSILMNDVVIGSHCSIGGSVIGNGCTIGENSMVVHKEGFITINTIPVRASCGVIMGNGVFCSHNMIFENTIVGNEVVIDSRSEKYFSCTVIPDKTRVM</sequence>
<dbReference type="AlphaFoldDB" id="A0A2V2N6F9"/>
<evidence type="ECO:0000259" key="12">
    <source>
        <dbReference type="Pfam" id="PF00483"/>
    </source>
</evidence>
<dbReference type="OrthoDB" id="15372at2157"/>
<keyword evidence="9" id="KW-0012">Acyltransferase</keyword>
<keyword evidence="15" id="KW-1185">Reference proteome</keyword>
<gene>
    <name evidence="14" type="ORF">DLD82_03565</name>
</gene>
<evidence type="ECO:0000256" key="2">
    <source>
        <dbReference type="ARBA" id="ARBA00005208"/>
    </source>
</evidence>
<evidence type="ECO:0000256" key="9">
    <source>
        <dbReference type="ARBA" id="ARBA00023315"/>
    </source>
</evidence>
<evidence type="ECO:0000256" key="10">
    <source>
        <dbReference type="ARBA" id="ARBA00048247"/>
    </source>
</evidence>
<keyword evidence="7" id="KW-0548">Nucleotidyltransferase</keyword>
<keyword evidence="6 14" id="KW-0808">Transferase</keyword>
<dbReference type="InterPro" id="IPR018357">
    <property type="entry name" value="Hexapep_transf_CS"/>
</dbReference>
<dbReference type="PANTHER" id="PTHR43584:SF8">
    <property type="entry name" value="N-ACETYLMURAMATE ALPHA-1-PHOSPHATE URIDYLYLTRANSFERASE"/>
    <property type="match status" value="1"/>
</dbReference>
<dbReference type="SUPFAM" id="SSF53448">
    <property type="entry name" value="Nucleotide-diphospho-sugar transferases"/>
    <property type="match status" value="1"/>
</dbReference>
<protein>
    <recommendedName>
        <fullName evidence="5">Bifunctional protein GlmU</fullName>
        <ecNumber evidence="3">2.3.1.157</ecNumber>
        <ecNumber evidence="4">2.7.7.23</ecNumber>
    </recommendedName>
</protein>
<dbReference type="EC" id="2.3.1.157" evidence="3"/>
<feature type="domain" description="Mannose-1-phosphate guanyltransferase C-terminal" evidence="13">
    <location>
        <begin position="253"/>
        <end position="369"/>
    </location>
</feature>
<evidence type="ECO:0000256" key="1">
    <source>
        <dbReference type="ARBA" id="ARBA00005166"/>
    </source>
</evidence>
<feature type="domain" description="Nucleotidyl transferase" evidence="12">
    <location>
        <begin position="5"/>
        <end position="203"/>
    </location>
</feature>
<evidence type="ECO:0000256" key="4">
    <source>
        <dbReference type="ARBA" id="ARBA00012457"/>
    </source>
</evidence>
<dbReference type="SUPFAM" id="SSF51161">
    <property type="entry name" value="Trimeric LpxA-like enzymes"/>
    <property type="match status" value="1"/>
</dbReference>
<evidence type="ECO:0000313" key="14">
    <source>
        <dbReference type="EMBL" id="PWR75674.1"/>
    </source>
</evidence>
<comment type="pathway">
    <text evidence="2">Nucleotide-sugar biosynthesis; UDP-N-acetyl-alpha-D-glucosamine biosynthesis; UDP-N-acetyl-alpha-D-glucosamine from N-acetyl-alpha-D-glucosamine 1-phosphate: step 1/1.</text>
</comment>
<dbReference type="GO" id="GO:0019134">
    <property type="term" value="F:glucosamine-1-phosphate N-acetyltransferase activity"/>
    <property type="evidence" value="ECO:0007669"/>
    <property type="project" value="UniProtKB-EC"/>
</dbReference>
<dbReference type="Gene3D" id="3.90.550.10">
    <property type="entry name" value="Spore Coat Polysaccharide Biosynthesis Protein SpsA, Chain A"/>
    <property type="match status" value="1"/>
</dbReference>
<dbReference type="Proteomes" id="UP000245934">
    <property type="component" value="Unassembled WGS sequence"/>
</dbReference>
<dbReference type="InterPro" id="IPR050065">
    <property type="entry name" value="GlmU-like"/>
</dbReference>
<dbReference type="Pfam" id="PF00483">
    <property type="entry name" value="NTP_transferase"/>
    <property type="match status" value="1"/>
</dbReference>
<evidence type="ECO:0000256" key="7">
    <source>
        <dbReference type="ARBA" id="ARBA00022695"/>
    </source>
</evidence>
<dbReference type="InterPro" id="IPR029044">
    <property type="entry name" value="Nucleotide-diphossugar_trans"/>
</dbReference>
<dbReference type="Pfam" id="PF25087">
    <property type="entry name" value="GMPPB_C"/>
    <property type="match status" value="1"/>
</dbReference>
<dbReference type="PROSITE" id="PS00101">
    <property type="entry name" value="HEXAPEP_TRANSFERASES"/>
    <property type="match status" value="1"/>
</dbReference>
<dbReference type="GO" id="GO:0003977">
    <property type="term" value="F:UDP-N-acetylglucosamine diphosphorylase activity"/>
    <property type="evidence" value="ECO:0007669"/>
    <property type="project" value="UniProtKB-EC"/>
</dbReference>